<dbReference type="InterPro" id="IPR012038">
    <property type="entry name" value="UCP009471"/>
</dbReference>
<protein>
    <recommendedName>
        <fullName evidence="1">DUF1214 domain-containing protein</fullName>
    </recommendedName>
</protein>
<reference evidence="2 3" key="1">
    <citation type="submission" date="2014-04" db="EMBL/GenBank/DDBJ databases">
        <title>A comprehensive comparison of genomes of Erythrobacter spp. strains.</title>
        <authorList>
            <person name="Zheng Q."/>
        </authorList>
    </citation>
    <scope>NUCLEOTIDE SEQUENCE [LARGE SCALE GENOMIC DNA]</scope>
    <source>
        <strain evidence="2 3">DSM 6997</strain>
    </source>
</reference>
<dbReference type="InterPro" id="IPR010621">
    <property type="entry name" value="DUF1214"/>
</dbReference>
<evidence type="ECO:0000313" key="2">
    <source>
        <dbReference type="EMBL" id="KEO90095.1"/>
    </source>
</evidence>
<dbReference type="STRING" id="1044.EH31_08360"/>
<accession>A0A074MBI0</accession>
<dbReference type="Proteomes" id="UP000027647">
    <property type="component" value="Unassembled WGS sequence"/>
</dbReference>
<sequence length="202" mass="21725">MKRIAAYILALILGLVLGPASALYLAGLWPGAKPLDFGDVEIGGWRSDFAIGSEAADPYTRARVARHGLLGLAKSEAVYFTRTTDSDGQPLRENCDYRMTGGAMPADWWSITLYNGESLLPDNTDGALSIDATRLNAGEGAWEAIIAARRPAEGTAWISSKAAGNFDLTLRLYVPRRALLEAPEDTVSPPLIERLSCKEDAA</sequence>
<dbReference type="SUPFAM" id="SSF160935">
    <property type="entry name" value="VPA0735-like"/>
    <property type="match status" value="1"/>
</dbReference>
<comment type="caution">
    <text evidence="2">The sequence shown here is derived from an EMBL/GenBank/DDBJ whole genome shotgun (WGS) entry which is preliminary data.</text>
</comment>
<evidence type="ECO:0000259" key="1">
    <source>
        <dbReference type="Pfam" id="PF06742"/>
    </source>
</evidence>
<evidence type="ECO:0000313" key="3">
    <source>
        <dbReference type="Proteomes" id="UP000027647"/>
    </source>
</evidence>
<dbReference type="PIRSF" id="PIRSF009471">
    <property type="entry name" value="UCP009471"/>
    <property type="match status" value="1"/>
</dbReference>
<keyword evidence="3" id="KW-1185">Reference proteome</keyword>
<dbReference type="AlphaFoldDB" id="A0A074MBI0"/>
<dbReference type="OrthoDB" id="9777345at2"/>
<dbReference type="EMBL" id="JMIW01000003">
    <property type="protein sequence ID" value="KEO90095.1"/>
    <property type="molecule type" value="Genomic_DNA"/>
</dbReference>
<dbReference type="eggNOG" id="COG5402">
    <property type="taxonomic scope" value="Bacteria"/>
</dbReference>
<proteinExistence type="predicted"/>
<organism evidence="2 3">
    <name type="scientific">Erythrobacter longus</name>
    <dbReference type="NCBI Taxonomy" id="1044"/>
    <lineage>
        <taxon>Bacteria</taxon>
        <taxon>Pseudomonadati</taxon>
        <taxon>Pseudomonadota</taxon>
        <taxon>Alphaproteobacteria</taxon>
        <taxon>Sphingomonadales</taxon>
        <taxon>Erythrobacteraceae</taxon>
        <taxon>Erythrobacter/Porphyrobacter group</taxon>
        <taxon>Erythrobacter</taxon>
    </lineage>
</organism>
<dbReference type="InterPro" id="IPR037049">
    <property type="entry name" value="DUF1214_C_sf"/>
</dbReference>
<feature type="domain" description="DUF1214" evidence="1">
    <location>
        <begin position="76"/>
        <end position="176"/>
    </location>
</feature>
<name>A0A074MBI0_ERYLO</name>
<gene>
    <name evidence="2" type="ORF">EH31_08360</name>
</gene>
<dbReference type="Pfam" id="PF06742">
    <property type="entry name" value="DUF1214"/>
    <property type="match status" value="1"/>
</dbReference>
<dbReference type="PANTHER" id="PTHR36509:SF2">
    <property type="entry name" value="BLL3101 PROTEIN"/>
    <property type="match status" value="1"/>
</dbReference>
<dbReference type="Gene3D" id="2.60.120.600">
    <property type="entry name" value="Domain of unknown function DUF1214, C-terminal domain"/>
    <property type="match status" value="1"/>
</dbReference>
<dbReference type="PANTHER" id="PTHR36509">
    <property type="entry name" value="BLL3101 PROTEIN"/>
    <property type="match status" value="1"/>
</dbReference>